<dbReference type="PANTHER" id="PTHR33231:SF1">
    <property type="entry name" value="30S RIBOSOMAL PROTEIN"/>
    <property type="match status" value="1"/>
</dbReference>
<dbReference type="InterPro" id="IPR003489">
    <property type="entry name" value="RHF/RaiA"/>
</dbReference>
<dbReference type="CDD" id="cd00552">
    <property type="entry name" value="RaiA"/>
    <property type="match status" value="1"/>
</dbReference>
<evidence type="ECO:0000256" key="2">
    <source>
        <dbReference type="HAMAP-Rule" id="MF_00839"/>
    </source>
</evidence>
<accession>A0A8J2XKZ0</accession>
<name>A0A8J2XKZ0_9MICO</name>
<dbReference type="Gene3D" id="3.30.160.100">
    <property type="entry name" value="Ribosome hibernation promotion factor-like"/>
    <property type="match status" value="1"/>
</dbReference>
<dbReference type="EMBL" id="BMFY01000009">
    <property type="protein sequence ID" value="GGA18347.1"/>
    <property type="molecule type" value="Genomic_DNA"/>
</dbReference>
<dbReference type="InterPro" id="IPR038416">
    <property type="entry name" value="Ribosom_S30AE_C_sf"/>
</dbReference>
<dbReference type="InterPro" id="IPR036567">
    <property type="entry name" value="RHF-like"/>
</dbReference>
<dbReference type="SUPFAM" id="SSF69754">
    <property type="entry name" value="Ribosome binding protein Y (YfiA homologue)"/>
    <property type="match status" value="1"/>
</dbReference>
<dbReference type="HAMAP" id="MF_00839">
    <property type="entry name" value="HPF"/>
    <property type="match status" value="1"/>
</dbReference>
<dbReference type="AlphaFoldDB" id="A0A8J2XKZ0"/>
<dbReference type="NCBIfam" id="TIGR00741">
    <property type="entry name" value="yfiA"/>
    <property type="match status" value="1"/>
</dbReference>
<comment type="function">
    <text evidence="2">Required for dimerization of active 70S ribosomes into 100S ribosomes in stationary phase; 100S ribosomes are translationally inactive and sometimes present during exponential growth.</text>
</comment>
<gene>
    <name evidence="2" type="primary">hpf</name>
    <name evidence="5" type="ORF">GCM10011333_21740</name>
</gene>
<feature type="region of interest" description="Disordered" evidence="3">
    <location>
        <begin position="125"/>
        <end position="154"/>
    </location>
</feature>
<protein>
    <recommendedName>
        <fullName evidence="2">Ribosome hibernation promoting factor</fullName>
        <shortName evidence="2">HPF</shortName>
    </recommendedName>
</protein>
<dbReference type="RefSeq" id="WP_188550917.1">
    <property type="nucleotide sequence ID" value="NZ_BMFY01000009.1"/>
</dbReference>
<comment type="subunit">
    <text evidence="2">Interacts with 100S ribosomes.</text>
</comment>
<evidence type="ECO:0000256" key="3">
    <source>
        <dbReference type="SAM" id="MobiDB-lite"/>
    </source>
</evidence>
<keyword evidence="1 2" id="KW-0810">Translation regulation</keyword>
<dbReference type="Proteomes" id="UP000616114">
    <property type="component" value="Unassembled WGS sequence"/>
</dbReference>
<comment type="subcellular location">
    <subcellularLocation>
        <location evidence="2">Cytoplasm</location>
    </subcellularLocation>
</comment>
<dbReference type="GO" id="GO:0045900">
    <property type="term" value="P:negative regulation of translational elongation"/>
    <property type="evidence" value="ECO:0007669"/>
    <property type="project" value="TreeGrafter"/>
</dbReference>
<dbReference type="InterPro" id="IPR034694">
    <property type="entry name" value="HPF_long/plastid"/>
</dbReference>
<sequence length="259" mass="27789">MDITVTGRHVTISDRFRAHIENKLEKVQQLATKPQRVDVLLIHEEHARQPDTAERVEITVVGKGPVIRAEACASDKYGALDLAYGKLLERLRRARDKRKVARQGRHRPPSTAETFASLAAEEAAGAGLPPEDGPPDVQERLNGAPSGTEADELEHLPGEGLTPTLVRAKNFPATPLSIDEAISRMELVGHDFYLFIDADSGKSSVVYRRRGFSYGVISLDPDLPEHEALGAGHENGASGTAAPNGEPSAAGTDARALAG</sequence>
<proteinExistence type="inferred from homology"/>
<dbReference type="PANTHER" id="PTHR33231">
    <property type="entry name" value="30S RIBOSOMAL PROTEIN"/>
    <property type="match status" value="1"/>
</dbReference>
<comment type="similarity">
    <text evidence="2">Belongs to the HPF/YfiA ribosome-associated protein family. Long HPF subfamily.</text>
</comment>
<dbReference type="Gene3D" id="3.30.505.50">
    <property type="entry name" value="Sigma 54 modulation/S30EA ribosomal protein, C-terminal domain"/>
    <property type="match status" value="1"/>
</dbReference>
<evidence type="ECO:0000259" key="4">
    <source>
        <dbReference type="Pfam" id="PF16321"/>
    </source>
</evidence>
<keyword evidence="2" id="KW-0963">Cytoplasm</keyword>
<organism evidence="5 6">
    <name type="scientific">Sediminivirga luteola</name>
    <dbReference type="NCBI Taxonomy" id="1774748"/>
    <lineage>
        <taxon>Bacteria</taxon>
        <taxon>Bacillati</taxon>
        <taxon>Actinomycetota</taxon>
        <taxon>Actinomycetes</taxon>
        <taxon>Micrococcales</taxon>
        <taxon>Brevibacteriaceae</taxon>
        <taxon>Sediminivirga</taxon>
    </lineage>
</organism>
<evidence type="ECO:0000313" key="6">
    <source>
        <dbReference type="Proteomes" id="UP000616114"/>
    </source>
</evidence>
<dbReference type="InterPro" id="IPR032528">
    <property type="entry name" value="Ribosom_S30AE_C"/>
</dbReference>
<comment type="caution">
    <text evidence="5">The sequence shown here is derived from an EMBL/GenBank/DDBJ whole genome shotgun (WGS) entry which is preliminary data.</text>
</comment>
<reference evidence="5" key="2">
    <citation type="submission" date="2020-09" db="EMBL/GenBank/DDBJ databases">
        <authorList>
            <person name="Sun Q."/>
            <person name="Zhou Y."/>
        </authorList>
    </citation>
    <scope>NUCLEOTIDE SEQUENCE</scope>
    <source>
        <strain evidence="5">CGMCC 1.12785</strain>
    </source>
</reference>
<dbReference type="GO" id="GO:0043024">
    <property type="term" value="F:ribosomal small subunit binding"/>
    <property type="evidence" value="ECO:0007669"/>
    <property type="project" value="TreeGrafter"/>
</dbReference>
<evidence type="ECO:0000256" key="1">
    <source>
        <dbReference type="ARBA" id="ARBA00022845"/>
    </source>
</evidence>
<evidence type="ECO:0000313" key="5">
    <source>
        <dbReference type="EMBL" id="GGA18347.1"/>
    </source>
</evidence>
<reference evidence="5" key="1">
    <citation type="journal article" date="2014" name="Int. J. Syst. Evol. Microbiol.">
        <title>Complete genome sequence of Corynebacterium casei LMG S-19264T (=DSM 44701T), isolated from a smear-ripened cheese.</title>
        <authorList>
            <consortium name="US DOE Joint Genome Institute (JGI-PGF)"/>
            <person name="Walter F."/>
            <person name="Albersmeier A."/>
            <person name="Kalinowski J."/>
            <person name="Ruckert C."/>
        </authorList>
    </citation>
    <scope>NUCLEOTIDE SEQUENCE</scope>
    <source>
        <strain evidence="5">CGMCC 1.12785</strain>
    </source>
</reference>
<dbReference type="GO" id="GO:0022627">
    <property type="term" value="C:cytosolic small ribosomal subunit"/>
    <property type="evidence" value="ECO:0007669"/>
    <property type="project" value="TreeGrafter"/>
</dbReference>
<dbReference type="Pfam" id="PF02482">
    <property type="entry name" value="Ribosomal_S30AE"/>
    <property type="match status" value="1"/>
</dbReference>
<keyword evidence="6" id="KW-1185">Reference proteome</keyword>
<feature type="domain" description="Sigma 54 modulation/S30EA ribosomal protein C-terminal" evidence="4">
    <location>
        <begin position="163"/>
        <end position="216"/>
    </location>
</feature>
<dbReference type="Pfam" id="PF16321">
    <property type="entry name" value="Ribosom_S30AE_C"/>
    <property type="match status" value="1"/>
</dbReference>
<dbReference type="InterPro" id="IPR050574">
    <property type="entry name" value="HPF/YfiA_ribosome-assoc"/>
</dbReference>
<feature type="region of interest" description="Disordered" evidence="3">
    <location>
        <begin position="225"/>
        <end position="259"/>
    </location>
</feature>